<comment type="similarity">
    <text evidence="1">Belongs to the 4-hydroxybenzoyl-CoA thioesterase family.</text>
</comment>
<dbReference type="AlphaFoldDB" id="A0A160TKV1"/>
<dbReference type="EMBL" id="CZQE01000134">
    <property type="protein sequence ID" value="CUS44314.1"/>
    <property type="molecule type" value="Genomic_DNA"/>
</dbReference>
<dbReference type="InterPro" id="IPR050563">
    <property type="entry name" value="4-hydroxybenzoyl-CoA_TE"/>
</dbReference>
<gene>
    <name evidence="3" type="ORF">MGWOODY_Smn3771</name>
</gene>
<name>A0A160TKV1_9ZZZZ</name>
<accession>A0A160TKV1</accession>
<sequence>MARPDPSRLSPTAYPHSELIQTRFQDLDPLGHINNVAMAALFESGRVRFNQAMGLSGWKGHRWLVARIEINYLAEGSFPADVEIATGIGEIGTRSWQILSTAFQQGFAIATCDAAIVMSGASGAIRLPDELRAGLEQYRIERSPPLPNL</sequence>
<dbReference type="CDD" id="cd00586">
    <property type="entry name" value="4HBT"/>
    <property type="match status" value="1"/>
</dbReference>
<evidence type="ECO:0000256" key="2">
    <source>
        <dbReference type="ARBA" id="ARBA00022801"/>
    </source>
</evidence>
<protein>
    <submittedName>
        <fullName evidence="3">Putative 4-hydroxybenzoyl-CoA thioesterase</fullName>
    </submittedName>
</protein>
<dbReference type="Gene3D" id="3.10.129.10">
    <property type="entry name" value="Hotdog Thioesterase"/>
    <property type="match status" value="1"/>
</dbReference>
<dbReference type="GO" id="GO:0047617">
    <property type="term" value="F:fatty acyl-CoA hydrolase activity"/>
    <property type="evidence" value="ECO:0007669"/>
    <property type="project" value="TreeGrafter"/>
</dbReference>
<dbReference type="PANTHER" id="PTHR31793">
    <property type="entry name" value="4-HYDROXYBENZOYL-COA THIOESTERASE FAMILY MEMBER"/>
    <property type="match status" value="1"/>
</dbReference>
<evidence type="ECO:0000256" key="1">
    <source>
        <dbReference type="ARBA" id="ARBA00005953"/>
    </source>
</evidence>
<dbReference type="SUPFAM" id="SSF54637">
    <property type="entry name" value="Thioesterase/thiol ester dehydrase-isomerase"/>
    <property type="match status" value="1"/>
</dbReference>
<proteinExistence type="inferred from homology"/>
<dbReference type="Pfam" id="PF13279">
    <property type="entry name" value="4HBT_2"/>
    <property type="match status" value="1"/>
</dbReference>
<reference evidence="3" key="1">
    <citation type="submission" date="2015-10" db="EMBL/GenBank/DDBJ databases">
        <authorList>
            <person name="Gilbert D.G."/>
        </authorList>
    </citation>
    <scope>NUCLEOTIDE SEQUENCE</scope>
</reference>
<keyword evidence="2" id="KW-0378">Hydrolase</keyword>
<organism evidence="3">
    <name type="scientific">hydrothermal vent metagenome</name>
    <dbReference type="NCBI Taxonomy" id="652676"/>
    <lineage>
        <taxon>unclassified sequences</taxon>
        <taxon>metagenomes</taxon>
        <taxon>ecological metagenomes</taxon>
    </lineage>
</organism>
<dbReference type="InterPro" id="IPR029069">
    <property type="entry name" value="HotDog_dom_sf"/>
</dbReference>
<evidence type="ECO:0000313" key="3">
    <source>
        <dbReference type="EMBL" id="CUS44314.1"/>
    </source>
</evidence>
<dbReference type="PANTHER" id="PTHR31793:SF27">
    <property type="entry name" value="NOVEL THIOESTERASE SUPERFAMILY DOMAIN AND SAPOSIN A-TYPE DOMAIN CONTAINING PROTEIN (0610012H03RIK)"/>
    <property type="match status" value="1"/>
</dbReference>